<keyword evidence="3" id="KW-1185">Reference proteome</keyword>
<sequence>MNQNSVQTPAPAVSLTGRPPDTGQRPNAKALSSLSNPASFPALNYRSALVGQPQETRTLANQWTYVGEHDLEAGSFVGEPELKVSEKFKEKLYSPWKKTLVVRLLGHSV</sequence>
<accession>A0AAV2CCX5</accession>
<gene>
    <name evidence="2" type="ORF">LTRI10_LOCUS2174</name>
</gene>
<name>A0AAV2CCX5_9ROSI</name>
<proteinExistence type="predicted"/>
<dbReference type="Proteomes" id="UP001497516">
    <property type="component" value="Chromosome 1"/>
</dbReference>
<feature type="region of interest" description="Disordered" evidence="1">
    <location>
        <begin position="1"/>
        <end position="36"/>
    </location>
</feature>
<organism evidence="2 3">
    <name type="scientific">Linum trigynum</name>
    <dbReference type="NCBI Taxonomy" id="586398"/>
    <lineage>
        <taxon>Eukaryota</taxon>
        <taxon>Viridiplantae</taxon>
        <taxon>Streptophyta</taxon>
        <taxon>Embryophyta</taxon>
        <taxon>Tracheophyta</taxon>
        <taxon>Spermatophyta</taxon>
        <taxon>Magnoliopsida</taxon>
        <taxon>eudicotyledons</taxon>
        <taxon>Gunneridae</taxon>
        <taxon>Pentapetalae</taxon>
        <taxon>rosids</taxon>
        <taxon>fabids</taxon>
        <taxon>Malpighiales</taxon>
        <taxon>Linaceae</taxon>
        <taxon>Linum</taxon>
    </lineage>
</organism>
<evidence type="ECO:0000313" key="2">
    <source>
        <dbReference type="EMBL" id="CAL1354354.1"/>
    </source>
</evidence>
<dbReference type="AlphaFoldDB" id="A0AAV2CCX5"/>
<evidence type="ECO:0008006" key="4">
    <source>
        <dbReference type="Google" id="ProtNLM"/>
    </source>
</evidence>
<reference evidence="2 3" key="1">
    <citation type="submission" date="2024-04" db="EMBL/GenBank/DDBJ databases">
        <authorList>
            <person name="Fracassetti M."/>
        </authorList>
    </citation>
    <scope>NUCLEOTIDE SEQUENCE [LARGE SCALE GENOMIC DNA]</scope>
</reference>
<dbReference type="EMBL" id="OZ034813">
    <property type="protein sequence ID" value="CAL1354354.1"/>
    <property type="molecule type" value="Genomic_DNA"/>
</dbReference>
<evidence type="ECO:0000256" key="1">
    <source>
        <dbReference type="SAM" id="MobiDB-lite"/>
    </source>
</evidence>
<evidence type="ECO:0000313" key="3">
    <source>
        <dbReference type="Proteomes" id="UP001497516"/>
    </source>
</evidence>
<protein>
    <recommendedName>
        <fullName evidence="4">Chlorophyll a-b binding protein, chloroplastic</fullName>
    </recommendedName>
</protein>